<comment type="catalytic activity">
    <reaction evidence="6">
        <text>P(1),P(4)-bis(5'-adenosyl) tetraphosphate + H2O = 2 ADP + 2 H(+)</text>
        <dbReference type="Rhea" id="RHEA:24252"/>
        <dbReference type="ChEBI" id="CHEBI:15377"/>
        <dbReference type="ChEBI" id="CHEBI:15378"/>
        <dbReference type="ChEBI" id="CHEBI:58141"/>
        <dbReference type="ChEBI" id="CHEBI:456216"/>
        <dbReference type="EC" id="3.6.1.41"/>
    </reaction>
</comment>
<dbReference type="GO" id="GO:0008803">
    <property type="term" value="F:bis(5'-nucleosyl)-tetraphosphatase (symmetrical) activity"/>
    <property type="evidence" value="ECO:0007669"/>
    <property type="project" value="UniProtKB-EC"/>
</dbReference>
<evidence type="ECO:0000256" key="6">
    <source>
        <dbReference type="ARBA" id="ARBA00049417"/>
    </source>
</evidence>
<evidence type="ECO:0000256" key="3">
    <source>
        <dbReference type="ARBA" id="ARBA00022741"/>
    </source>
</evidence>
<comment type="caution">
    <text evidence="8">The sequence shown here is derived from an EMBL/GenBank/DDBJ whole genome shotgun (WGS) entry which is preliminary data.</text>
</comment>
<reference evidence="8" key="1">
    <citation type="submission" date="2022-11" db="EMBL/GenBank/DDBJ databases">
        <title>WGS of Natronobacillus azotifigens 24KS-1, an anaerobic diazotrophic haloalkaliphile from soda-rich habitats.</title>
        <authorList>
            <person name="Sorokin D.Y."/>
            <person name="Merkel A.Y."/>
        </authorList>
    </citation>
    <scope>NUCLEOTIDE SEQUENCE</scope>
    <source>
        <strain evidence="8">24KS-1</strain>
    </source>
</reference>
<dbReference type="SUPFAM" id="SSF109604">
    <property type="entry name" value="HD-domain/PDEase-like"/>
    <property type="match status" value="1"/>
</dbReference>
<dbReference type="NCBIfam" id="TIGR00488">
    <property type="entry name" value="bis(5'-nucleosyl)-tetraphosphatase (symmetrical) YqeK"/>
    <property type="match status" value="1"/>
</dbReference>
<sequence length="192" mass="22276">MNRHDALKLVKPHLAEERYAHTERVTDTAIRLAKIYDESEQAVMLAAVFHDYAKYRDQKEMRKIIADSDLPNDLLAYHHELWHGPVASLLISKEFGIDNPDIISAIRWHTTGTINMQPIDKIIYLADYIEPGRDFPGLDQVRQFSTNNLDYACFLAVRNSICFLLNKERLIYPDTLFMYNDLNQKLGDHKNG</sequence>
<keyword evidence="4 8" id="KW-0378">Hydrolase</keyword>
<dbReference type="CDD" id="cd00077">
    <property type="entry name" value="HDc"/>
    <property type="match status" value="1"/>
</dbReference>
<feature type="domain" description="HD/PDEase" evidence="7">
    <location>
        <begin position="14"/>
        <end position="141"/>
    </location>
</feature>
<dbReference type="EMBL" id="JAPRAT010000005">
    <property type="protein sequence ID" value="MCZ0702321.1"/>
    <property type="molecule type" value="Genomic_DNA"/>
</dbReference>
<gene>
    <name evidence="8" type="primary">yqeK</name>
    <name evidence="8" type="ORF">OWO01_03725</name>
</gene>
<protein>
    <recommendedName>
        <fullName evidence="1">bis(5'-nucleosyl)-tetraphosphatase (symmetrical)</fullName>
        <ecNumber evidence="1">3.6.1.41</ecNumber>
    </recommendedName>
</protein>
<evidence type="ECO:0000256" key="5">
    <source>
        <dbReference type="ARBA" id="ARBA00023004"/>
    </source>
</evidence>
<keyword evidence="3" id="KW-0547">Nucleotide-binding</keyword>
<dbReference type="InterPro" id="IPR051094">
    <property type="entry name" value="Diverse_Catalytic_Enzymes"/>
</dbReference>
<dbReference type="InterPro" id="IPR005249">
    <property type="entry name" value="YqeK"/>
</dbReference>
<organism evidence="8 9">
    <name type="scientific">Natronobacillus azotifigens</name>
    <dbReference type="NCBI Taxonomy" id="472978"/>
    <lineage>
        <taxon>Bacteria</taxon>
        <taxon>Bacillati</taxon>
        <taxon>Bacillota</taxon>
        <taxon>Bacilli</taxon>
        <taxon>Bacillales</taxon>
        <taxon>Bacillaceae</taxon>
        <taxon>Natronobacillus</taxon>
    </lineage>
</organism>
<evidence type="ECO:0000256" key="1">
    <source>
        <dbReference type="ARBA" id="ARBA00012506"/>
    </source>
</evidence>
<dbReference type="InterPro" id="IPR003607">
    <property type="entry name" value="HD/PDEase_dom"/>
</dbReference>
<dbReference type="SMART" id="SM00471">
    <property type="entry name" value="HDc"/>
    <property type="match status" value="1"/>
</dbReference>
<evidence type="ECO:0000313" key="8">
    <source>
        <dbReference type="EMBL" id="MCZ0702321.1"/>
    </source>
</evidence>
<dbReference type="PANTHER" id="PTHR35795">
    <property type="entry name" value="SLR1885 PROTEIN"/>
    <property type="match status" value="1"/>
</dbReference>
<evidence type="ECO:0000256" key="4">
    <source>
        <dbReference type="ARBA" id="ARBA00022801"/>
    </source>
</evidence>
<dbReference type="Proteomes" id="UP001084197">
    <property type="component" value="Unassembled WGS sequence"/>
</dbReference>
<dbReference type="PANTHER" id="PTHR35795:SF1">
    <property type="entry name" value="BIS(5'-NUCLEOSYL)-TETRAPHOSPHATASE, SYMMETRICAL"/>
    <property type="match status" value="1"/>
</dbReference>
<keyword evidence="5" id="KW-0408">Iron</keyword>
<dbReference type="InterPro" id="IPR006674">
    <property type="entry name" value="HD_domain"/>
</dbReference>
<evidence type="ECO:0000313" key="9">
    <source>
        <dbReference type="Proteomes" id="UP001084197"/>
    </source>
</evidence>
<dbReference type="GO" id="GO:0046872">
    <property type="term" value="F:metal ion binding"/>
    <property type="evidence" value="ECO:0007669"/>
    <property type="project" value="UniProtKB-KW"/>
</dbReference>
<evidence type="ECO:0000256" key="2">
    <source>
        <dbReference type="ARBA" id="ARBA00022723"/>
    </source>
</evidence>
<proteinExistence type="predicted"/>
<keyword evidence="9" id="KW-1185">Reference proteome</keyword>
<dbReference type="Pfam" id="PF01966">
    <property type="entry name" value="HD"/>
    <property type="match status" value="1"/>
</dbReference>
<name>A0A9J6RAP3_9BACI</name>
<dbReference type="RefSeq" id="WP_268779090.1">
    <property type="nucleotide sequence ID" value="NZ_JAPRAT010000005.1"/>
</dbReference>
<keyword evidence="2" id="KW-0479">Metal-binding</keyword>
<dbReference type="Gene3D" id="1.10.3210.10">
    <property type="entry name" value="Hypothetical protein af1432"/>
    <property type="match status" value="1"/>
</dbReference>
<evidence type="ECO:0000259" key="7">
    <source>
        <dbReference type="SMART" id="SM00471"/>
    </source>
</evidence>
<dbReference type="AlphaFoldDB" id="A0A9J6RAP3"/>
<accession>A0A9J6RAP3</accession>
<dbReference type="GO" id="GO:0000166">
    <property type="term" value="F:nucleotide binding"/>
    <property type="evidence" value="ECO:0007669"/>
    <property type="project" value="UniProtKB-KW"/>
</dbReference>
<dbReference type="EC" id="3.6.1.41" evidence="1"/>